<evidence type="ECO:0000256" key="6">
    <source>
        <dbReference type="ARBA" id="ARBA00022840"/>
    </source>
</evidence>
<dbReference type="RefSeq" id="WP_094786920.1">
    <property type="nucleotide sequence ID" value="NZ_NDXW01000001.1"/>
</dbReference>
<keyword evidence="8 9" id="KW-0012">Acyltransferase</keyword>
<dbReference type="Pfam" id="PF05127">
    <property type="entry name" value="NAT10_TcmA_helicase"/>
    <property type="match status" value="1"/>
</dbReference>
<dbReference type="InterPro" id="IPR000182">
    <property type="entry name" value="GNAT_dom"/>
</dbReference>
<dbReference type="GO" id="GO:0051392">
    <property type="term" value="F:tRNA cytidine N4-acetyltransferase activity"/>
    <property type="evidence" value="ECO:0007669"/>
    <property type="project" value="UniProtKB-UniRule"/>
</dbReference>
<dbReference type="GO" id="GO:0002101">
    <property type="term" value="P:tRNA wobble cytosine modification"/>
    <property type="evidence" value="ECO:0007669"/>
    <property type="project" value="UniProtKB-UniRule"/>
</dbReference>
<comment type="catalytic activity">
    <reaction evidence="9">
        <text>cytidine(34) in elongator tRNA(Met) + acetyl-CoA + ATP + H2O = N(4)-acetylcytidine(34) in elongator tRNA(Met) + ADP + phosphate + CoA + H(+)</text>
        <dbReference type="Rhea" id="RHEA:43788"/>
        <dbReference type="Rhea" id="RHEA-COMP:10693"/>
        <dbReference type="Rhea" id="RHEA-COMP:10694"/>
        <dbReference type="ChEBI" id="CHEBI:15377"/>
        <dbReference type="ChEBI" id="CHEBI:15378"/>
        <dbReference type="ChEBI" id="CHEBI:30616"/>
        <dbReference type="ChEBI" id="CHEBI:43474"/>
        <dbReference type="ChEBI" id="CHEBI:57287"/>
        <dbReference type="ChEBI" id="CHEBI:57288"/>
        <dbReference type="ChEBI" id="CHEBI:74900"/>
        <dbReference type="ChEBI" id="CHEBI:82748"/>
        <dbReference type="ChEBI" id="CHEBI:456216"/>
        <dbReference type="EC" id="2.3.1.193"/>
    </reaction>
</comment>
<accession>A0A4P9VM29</accession>
<feature type="binding site" evidence="9">
    <location>
        <position position="204"/>
    </location>
    <ligand>
        <name>ATP</name>
        <dbReference type="ChEBI" id="CHEBI:30616"/>
    </ligand>
</feature>
<dbReference type="InterPro" id="IPR024914">
    <property type="entry name" value="tRNA_acetyltr_TmcA"/>
</dbReference>
<comment type="similarity">
    <text evidence="9">Belongs to the TmcA family.</text>
</comment>
<keyword evidence="5 9" id="KW-0547">Nucleotide-binding</keyword>
<keyword evidence="6 9" id="KW-0067">ATP-binding</keyword>
<dbReference type="GO" id="GO:0000049">
    <property type="term" value="F:tRNA binding"/>
    <property type="evidence" value="ECO:0007669"/>
    <property type="project" value="UniProtKB-UniRule"/>
</dbReference>
<comment type="caution">
    <text evidence="9">Lacks conserved residue(s) required for the propagation of feature annotation.</text>
</comment>
<reference evidence="11 12" key="1">
    <citation type="submission" date="2017-04" db="EMBL/GenBank/DDBJ databases">
        <title>Draft genome sequence of Zooshikella ganghwensis VG4 isolated from Red Sea sediments.</title>
        <authorList>
            <person name="Rehman Z."/>
            <person name="Alam I."/>
            <person name="Kamau A."/>
            <person name="Bajic V."/>
            <person name="Leiknes T."/>
        </authorList>
    </citation>
    <scope>NUCLEOTIDE SEQUENCE [LARGE SCALE GENOMIC DNA]</scope>
    <source>
        <strain evidence="11 12">VG4</strain>
    </source>
</reference>
<dbReference type="Gene3D" id="1.20.120.890">
    <property type="entry name" value="tRNA(Met) cytidine acetyltransferase, tail domain"/>
    <property type="match status" value="1"/>
</dbReference>
<feature type="domain" description="N-acetyltransferase" evidence="10">
    <location>
        <begin position="420"/>
        <end position="610"/>
    </location>
</feature>
<protein>
    <recommendedName>
        <fullName evidence="9">tRNA(Met) cytidine acetyltransferase TmcA</fullName>
        <ecNumber evidence="9">2.3.1.193</ecNumber>
    </recommendedName>
</protein>
<dbReference type="PROSITE" id="PS51186">
    <property type="entry name" value="GNAT"/>
    <property type="match status" value="1"/>
</dbReference>
<dbReference type="Gene3D" id="3.40.50.300">
    <property type="entry name" value="P-loop containing nucleotide triphosphate hydrolases"/>
    <property type="match status" value="1"/>
</dbReference>
<dbReference type="Gene3D" id="3.40.50.11040">
    <property type="match status" value="1"/>
</dbReference>
<dbReference type="GO" id="GO:0005737">
    <property type="term" value="C:cytoplasm"/>
    <property type="evidence" value="ECO:0007669"/>
    <property type="project" value="UniProtKB-SubCell"/>
</dbReference>
<dbReference type="Pfam" id="PF08351">
    <property type="entry name" value="TmcA_N"/>
    <property type="match status" value="1"/>
</dbReference>
<dbReference type="InterPro" id="IPR038321">
    <property type="entry name" value="TmcA_C_sf"/>
</dbReference>
<dbReference type="PANTHER" id="PTHR10925">
    <property type="entry name" value="N-ACETYLTRANSFERASE 10"/>
    <property type="match status" value="1"/>
</dbReference>
<dbReference type="HAMAP" id="MF_01886">
    <property type="entry name" value="tRNA_acetyltr_TmcA"/>
    <property type="match status" value="1"/>
</dbReference>
<dbReference type="EC" id="2.3.1.193" evidence="9"/>
<dbReference type="EMBL" id="NDXW01000001">
    <property type="protein sequence ID" value="RDH43639.1"/>
    <property type="molecule type" value="Genomic_DNA"/>
</dbReference>
<dbReference type="InterPro" id="IPR013562">
    <property type="entry name" value="TmcA/NAT10_N"/>
</dbReference>
<feature type="binding site" evidence="9">
    <location>
        <begin position="535"/>
        <end position="537"/>
    </location>
    <ligand>
        <name>acetyl-CoA</name>
        <dbReference type="ChEBI" id="CHEBI:57288"/>
    </ligand>
</feature>
<sequence length="753" mass="84027">MVDCDVSNDEMTLIDVLKSACKQASVAGHRALVVVSGTCQWANQQQCSLVSYLSAQQEKCSSPYPLLWLSDPEQAPSAIKPRQIKQWLGREVQVVVMDSFIGLHPDSFGATTGLIPAGGALIWVIPELSRWPVFDDPEYQQFIPQGLNPHRLFLKRLKDCLQGFSGHWLFTEKGVVKQPATYADKNSKEDLSTFCSQTYANAEQRSVVEEVVGLVEKRNAQPLVLTADRGRGKSAALGIAVAKLLGRNPTHNKPSLSILATAPRKQALAKLWQHASEVLSGCQPLKPEGSKQEAVGQSLAGPSGQLCFLSPQDILQQQPVVDLLLIDEAAMIPVPILTKLVMAYPKCVLASTVHGYEGTGRGFAVRFQRFLRQHFPYFQQMTLEAPVRWRSGDPLEAFSYQALLLGANPADVTPTADLRPEQLTLTWLDAKDLIDNERQLSQLFALLVLAHYQTKPSDLRQLLDDPSGRLLVAEWQGQVVGTLWAVEEPPLPEPLREPVWLGLRRLKGQLLPQTLTYHGGDKQAGAFAYLRVMRIAVHPDWQRLGIGQQLVARLRQYAQQAQYDYIGTSFGLTADVLSFWLRCGLLPVRWGLSADAASGVFSAVMLQPLNDKAESRGTVWQQEHLLALRYWLTANHMVFHSLDCEVIVQWVSACSAQDLFRQISLRDWELISGFAKGQRGLLLTLPAIANALAYWLADKQSHQLLEPRYREALIRLAWLQETERQVVCKLKFNGQKNLCAALRQVMQNLIPHT</sequence>
<keyword evidence="7 9" id="KW-0694">RNA-binding</keyword>
<evidence type="ECO:0000256" key="2">
    <source>
        <dbReference type="ARBA" id="ARBA00022555"/>
    </source>
</evidence>
<keyword evidence="12" id="KW-1185">Reference proteome</keyword>
<comment type="caution">
    <text evidence="11">The sequence shown here is derived from an EMBL/GenBank/DDBJ whole genome shotgun (WGS) entry which is preliminary data.</text>
</comment>
<dbReference type="PANTHER" id="PTHR10925:SF5">
    <property type="entry name" value="RNA CYTIDINE ACETYLTRANSFERASE"/>
    <property type="match status" value="1"/>
</dbReference>
<comment type="subcellular location">
    <subcellularLocation>
        <location evidence="9">Cytoplasm</location>
    </subcellularLocation>
</comment>
<evidence type="ECO:0000256" key="4">
    <source>
        <dbReference type="ARBA" id="ARBA00022694"/>
    </source>
</evidence>
<dbReference type="InterPro" id="IPR016181">
    <property type="entry name" value="Acyl_CoA_acyltransferase"/>
</dbReference>
<evidence type="ECO:0000256" key="9">
    <source>
        <dbReference type="HAMAP-Rule" id="MF_01886"/>
    </source>
</evidence>
<dbReference type="Gene3D" id="3.40.630.30">
    <property type="match status" value="1"/>
</dbReference>
<keyword evidence="4 9" id="KW-0819">tRNA processing</keyword>
<dbReference type="InterPro" id="IPR007807">
    <property type="entry name" value="TcmA/NAT10_helicase"/>
</dbReference>
<name>A0A4P9VM29_9GAMM</name>
<evidence type="ECO:0000256" key="7">
    <source>
        <dbReference type="ARBA" id="ARBA00022884"/>
    </source>
</evidence>
<dbReference type="GO" id="GO:1904812">
    <property type="term" value="P:rRNA acetylation involved in maturation of SSU-rRNA"/>
    <property type="evidence" value="ECO:0007669"/>
    <property type="project" value="TreeGrafter"/>
</dbReference>
<evidence type="ECO:0000256" key="3">
    <source>
        <dbReference type="ARBA" id="ARBA00022679"/>
    </source>
</evidence>
<keyword evidence="3 9" id="KW-0808">Transferase</keyword>
<dbReference type="GO" id="GO:0005524">
    <property type="term" value="F:ATP binding"/>
    <property type="evidence" value="ECO:0007669"/>
    <property type="project" value="UniProtKB-UniRule"/>
</dbReference>
<dbReference type="AlphaFoldDB" id="A0A4P9VM29"/>
<keyword evidence="2 9" id="KW-0820">tRNA-binding</keyword>
<feature type="binding site" evidence="9">
    <location>
        <position position="582"/>
    </location>
    <ligand>
        <name>acetyl-CoA</name>
        <dbReference type="ChEBI" id="CHEBI:57288"/>
    </ligand>
</feature>
<dbReference type="InterPro" id="IPR027417">
    <property type="entry name" value="P-loop_NTPase"/>
</dbReference>
<evidence type="ECO:0000256" key="8">
    <source>
        <dbReference type="ARBA" id="ARBA00023315"/>
    </source>
</evidence>
<dbReference type="InterPro" id="IPR032672">
    <property type="entry name" value="TmcA/NAT10/Kre33"/>
</dbReference>
<keyword evidence="1 9" id="KW-0963">Cytoplasm</keyword>
<dbReference type="GO" id="GO:1990883">
    <property type="term" value="F:18S rRNA cytidine N-acetyltransferase activity"/>
    <property type="evidence" value="ECO:0007669"/>
    <property type="project" value="TreeGrafter"/>
</dbReference>
<dbReference type="SUPFAM" id="SSF52540">
    <property type="entry name" value="P-loop containing nucleoside triphosphate hydrolases"/>
    <property type="match status" value="1"/>
</dbReference>
<evidence type="ECO:0000313" key="11">
    <source>
        <dbReference type="EMBL" id="RDH43639.1"/>
    </source>
</evidence>
<dbReference type="Proteomes" id="UP000257039">
    <property type="component" value="Unassembled WGS sequence"/>
</dbReference>
<dbReference type="CDD" id="cd04301">
    <property type="entry name" value="NAT_SF"/>
    <property type="match status" value="1"/>
</dbReference>
<feature type="binding site" evidence="9">
    <location>
        <position position="388"/>
    </location>
    <ligand>
        <name>ATP</name>
        <dbReference type="ChEBI" id="CHEBI:30616"/>
    </ligand>
</feature>
<evidence type="ECO:0000256" key="5">
    <source>
        <dbReference type="ARBA" id="ARBA00022741"/>
    </source>
</evidence>
<dbReference type="GO" id="GO:0051391">
    <property type="term" value="P:tRNA acetylation"/>
    <property type="evidence" value="ECO:0007669"/>
    <property type="project" value="UniProtKB-UniRule"/>
</dbReference>
<gene>
    <name evidence="9" type="primary">tmcA</name>
    <name evidence="11" type="ORF">B9G39_09390</name>
</gene>
<evidence type="ECO:0000256" key="1">
    <source>
        <dbReference type="ARBA" id="ARBA00022490"/>
    </source>
</evidence>
<organism evidence="11 12">
    <name type="scientific">Zooshikella ganghwensis</name>
    <dbReference type="NCBI Taxonomy" id="202772"/>
    <lineage>
        <taxon>Bacteria</taxon>
        <taxon>Pseudomonadati</taxon>
        <taxon>Pseudomonadota</taxon>
        <taxon>Gammaproteobacteria</taxon>
        <taxon>Oceanospirillales</taxon>
        <taxon>Zooshikellaceae</taxon>
        <taxon>Zooshikella</taxon>
    </lineage>
</organism>
<proteinExistence type="inferred from homology"/>
<dbReference type="Pfam" id="PF13718">
    <property type="entry name" value="GNAT_acetyltr_2"/>
    <property type="match status" value="1"/>
</dbReference>
<evidence type="ECO:0000259" key="10">
    <source>
        <dbReference type="PROSITE" id="PS51186"/>
    </source>
</evidence>
<comment type="function">
    <text evidence="9">Catalyzes the formation of N(4)-acetylcytidine (ac(4)C) at the wobble position of tRNA(Met), by using acetyl-CoA as an acetyl donor and ATP (or GTP).</text>
</comment>
<dbReference type="SUPFAM" id="SSF55729">
    <property type="entry name" value="Acyl-CoA N-acyltransferases (Nat)"/>
    <property type="match status" value="1"/>
</dbReference>
<evidence type="ECO:0000313" key="12">
    <source>
        <dbReference type="Proteomes" id="UP000257039"/>
    </source>
</evidence>